<dbReference type="AlphaFoldDB" id="A0A8J6J255"/>
<dbReference type="InterPro" id="IPR047201">
    <property type="entry name" value="ERI-1_3'hExo-like"/>
</dbReference>
<dbReference type="RefSeq" id="WP_186877379.1">
    <property type="nucleotide sequence ID" value="NZ_JACOPN010000001.1"/>
</dbReference>
<keyword evidence="3" id="KW-0269">Exonuclease</keyword>
<dbReference type="GO" id="GO:0003676">
    <property type="term" value="F:nucleic acid binding"/>
    <property type="evidence" value="ECO:0007669"/>
    <property type="project" value="InterPro"/>
</dbReference>
<dbReference type="InterPro" id="IPR036397">
    <property type="entry name" value="RNaseH_sf"/>
</dbReference>
<feature type="compositionally biased region" description="Basic residues" evidence="1">
    <location>
        <begin position="293"/>
        <end position="316"/>
    </location>
</feature>
<evidence type="ECO:0000313" key="4">
    <source>
        <dbReference type="Proteomes" id="UP000602260"/>
    </source>
</evidence>
<dbReference type="Gene3D" id="3.30.420.10">
    <property type="entry name" value="Ribonuclease H-like superfamily/Ribonuclease H"/>
    <property type="match status" value="1"/>
</dbReference>
<accession>A0A8J6J255</accession>
<dbReference type="InterPro" id="IPR012337">
    <property type="entry name" value="RNaseH-like_sf"/>
</dbReference>
<dbReference type="EMBL" id="JACOPN010000001">
    <property type="protein sequence ID" value="MBC5715841.1"/>
    <property type="molecule type" value="Genomic_DNA"/>
</dbReference>
<dbReference type="CDD" id="cd06133">
    <property type="entry name" value="ERI-1_3'hExo_like"/>
    <property type="match status" value="1"/>
</dbReference>
<keyword evidence="3" id="KW-0540">Nuclease</keyword>
<protein>
    <submittedName>
        <fullName evidence="3">Exonuclease domain-containing protein</fullName>
    </submittedName>
</protein>
<evidence type="ECO:0000259" key="2">
    <source>
        <dbReference type="SMART" id="SM00479"/>
    </source>
</evidence>
<dbReference type="Proteomes" id="UP000602260">
    <property type="component" value="Unassembled WGS sequence"/>
</dbReference>
<dbReference type="SMART" id="SM00479">
    <property type="entry name" value="EXOIII"/>
    <property type="match status" value="1"/>
</dbReference>
<reference evidence="3" key="1">
    <citation type="submission" date="2020-08" db="EMBL/GenBank/DDBJ databases">
        <title>Genome public.</title>
        <authorList>
            <person name="Liu C."/>
            <person name="Sun Q."/>
        </authorList>
    </citation>
    <scope>NUCLEOTIDE SEQUENCE</scope>
    <source>
        <strain evidence="3">BX5</strain>
    </source>
</reference>
<dbReference type="SUPFAM" id="SSF53098">
    <property type="entry name" value="Ribonuclease H-like"/>
    <property type="match status" value="1"/>
</dbReference>
<dbReference type="GO" id="GO:0000175">
    <property type="term" value="F:3'-5'-RNA exonuclease activity"/>
    <property type="evidence" value="ECO:0007669"/>
    <property type="project" value="InterPro"/>
</dbReference>
<organism evidence="3 4">
    <name type="scientific">Flintibacter faecis</name>
    <dbReference type="NCBI Taxonomy" id="2763047"/>
    <lineage>
        <taxon>Bacteria</taxon>
        <taxon>Bacillati</taxon>
        <taxon>Bacillota</taxon>
        <taxon>Clostridia</taxon>
        <taxon>Eubacteriales</taxon>
        <taxon>Flintibacter</taxon>
    </lineage>
</organism>
<feature type="domain" description="Exonuclease" evidence="2">
    <location>
        <begin position="1"/>
        <end position="173"/>
    </location>
</feature>
<evidence type="ECO:0000313" key="3">
    <source>
        <dbReference type="EMBL" id="MBC5715841.1"/>
    </source>
</evidence>
<keyword evidence="3" id="KW-0378">Hydrolase</keyword>
<dbReference type="InterPro" id="IPR013520">
    <property type="entry name" value="Ribonucl_H"/>
</dbReference>
<keyword evidence="4" id="KW-1185">Reference proteome</keyword>
<gene>
    <name evidence="3" type="ORF">H8S55_00600</name>
</gene>
<proteinExistence type="predicted"/>
<evidence type="ECO:0000256" key="1">
    <source>
        <dbReference type="SAM" id="MobiDB-lite"/>
    </source>
</evidence>
<feature type="region of interest" description="Disordered" evidence="1">
    <location>
        <begin position="290"/>
        <end position="316"/>
    </location>
</feature>
<comment type="caution">
    <text evidence="3">The sequence shown here is derived from an EMBL/GenBank/DDBJ whole genome shotgun (WGS) entry which is preliminary data.</text>
</comment>
<sequence length="316" mass="35342">MIIFDLEWNHGYKPRLPDEILQIGAVKVDRLGGRIIDTFNAYIHPSVYKKLYHKAKELPDKDLYLTSPLDFPAAYRAFYDWCGQDAVFAGWGTQDVPTLAKSAAYYHLPQLTVEQEYDLQAAFSRTLGVTNCIALEKAAAYCAIPYTFEFHNALHDSLYTALVGEFVKPDCLTVPPAEPTPLAELAPLCQSKALPGPFAEKSLLLGAKAARRVVCPTCKKIYGVSVWHPFDDAVYYSRVKCQEHGRLLCRVDVAPAPGGSWKGTQLVLPEMDAETAAYRAAKKHEPILCTRPRSYHRRHHGHRGNRGNRGNNRKAG</sequence>
<name>A0A8J6J255_9FIRM</name>
<dbReference type="Pfam" id="PF00929">
    <property type="entry name" value="RNase_T"/>
    <property type="match status" value="1"/>
</dbReference>